<dbReference type="InterPro" id="IPR011646">
    <property type="entry name" value="KAP_P-loop"/>
</dbReference>
<evidence type="ECO:0000313" key="2">
    <source>
        <dbReference type="EMBL" id="KOH46710.1"/>
    </source>
</evidence>
<dbReference type="Gene3D" id="3.40.50.300">
    <property type="entry name" value="P-loop containing nucleotide triphosphate hydrolases"/>
    <property type="match status" value="1"/>
</dbReference>
<reference evidence="3" key="1">
    <citation type="submission" date="2015-07" db="EMBL/GenBank/DDBJ databases">
        <title>Genome sequencing of Sunxiuqinia dokdonensis strain SK.</title>
        <authorList>
            <person name="Ahn S."/>
            <person name="Kim B.-C."/>
        </authorList>
    </citation>
    <scope>NUCLEOTIDE SEQUENCE [LARGE SCALE GENOMIC DNA]</scope>
    <source>
        <strain evidence="3">SK</strain>
    </source>
</reference>
<dbReference type="OrthoDB" id="88903at2"/>
<comment type="caution">
    <text evidence="2">The sequence shown here is derived from an EMBL/GenBank/DDBJ whole genome shotgun (WGS) entry which is preliminary data.</text>
</comment>
<dbReference type="SUPFAM" id="SSF52540">
    <property type="entry name" value="P-loop containing nucleoside triphosphate hydrolases"/>
    <property type="match status" value="1"/>
</dbReference>
<dbReference type="Proteomes" id="UP000036958">
    <property type="component" value="Unassembled WGS sequence"/>
</dbReference>
<dbReference type="InterPro" id="IPR027417">
    <property type="entry name" value="P-loop_NTPase"/>
</dbReference>
<dbReference type="EMBL" id="LGIA01000022">
    <property type="protein sequence ID" value="KOH46710.1"/>
    <property type="molecule type" value="Genomic_DNA"/>
</dbReference>
<proteinExistence type="predicted"/>
<dbReference type="RefSeq" id="WP_053179303.1">
    <property type="nucleotide sequence ID" value="NZ_LGIA01000022.1"/>
</dbReference>
<evidence type="ECO:0000313" key="3">
    <source>
        <dbReference type="Proteomes" id="UP000036958"/>
    </source>
</evidence>
<name>A0A0L8VE18_9BACT</name>
<dbReference type="PATRIC" id="fig|1409788.3.peg.443"/>
<accession>A0A0L8VE18</accession>
<gene>
    <name evidence="2" type="ORF">NC99_04260</name>
</gene>
<dbReference type="STRING" id="1409788.NC99_04260"/>
<feature type="domain" description="KAP NTPase" evidence="1">
    <location>
        <begin position="17"/>
        <end position="381"/>
    </location>
</feature>
<evidence type="ECO:0000259" key="1">
    <source>
        <dbReference type="Pfam" id="PF07693"/>
    </source>
</evidence>
<dbReference type="Pfam" id="PF07693">
    <property type="entry name" value="KAP_NTPase"/>
    <property type="match status" value="1"/>
</dbReference>
<dbReference type="PANTHER" id="PTHR22674">
    <property type="entry name" value="NTPASE, KAP FAMILY P-LOOP DOMAIN-CONTAINING 1"/>
    <property type="match status" value="1"/>
</dbReference>
<sequence>MWTDNETDKDFLNFACTADTVAKLIIEAKNEPVSIGVSGQWGVGKSSMIKLIRKSLNPEKNKQFVFVEFNAWLYQGYDDARAALMEVIANKLTDEAEKRNQGIEKAKDFLKRVNWLRVLKAGVGIATPLAFGLPPLGIISEILSISKKIQSGELSQNTLEASEKTAQETFEKFSGFLKPKEEKTPPKEIQAIRNSFEETLNEIGITLVVLIDDLDRCLPETTVSTLEAIRLFLFLKNTAFVIAADDEMIKHAVKKHFELDDKKDLVINYFDKLIQIPLRVPALGTQEVRAYLILLFVEASGLEDAQREEIRGQIIKQLSLSWQGKRVDRAFINGLGITLPRSLLQKVETAELLANIMTTSTKIKGNPRLIKRFLNTLYIRMAISESLGVNVDESVLVKLLLFERCGNPSAYSELLSKVNENVEGKPSFLKQWEEDISKGKKIELTENWKDDEHFVKEWLELSPTLSDRDLRGALYVSREHTPLITPEDRLSSSAIELLEVFINTPDVASSFADKLKAIPKSELSIIMDRVLDKAKQEKEWGTPKILGSLITISKIDSMQAQRLTTFLSNLTPSQIRPAIIPRISNEIWAKPVMEHWLEVDTSQQVKKAINIKTRKK</sequence>
<organism evidence="2 3">
    <name type="scientific">Sunxiuqinia dokdonensis</name>
    <dbReference type="NCBI Taxonomy" id="1409788"/>
    <lineage>
        <taxon>Bacteria</taxon>
        <taxon>Pseudomonadati</taxon>
        <taxon>Bacteroidota</taxon>
        <taxon>Bacteroidia</taxon>
        <taxon>Marinilabiliales</taxon>
        <taxon>Prolixibacteraceae</taxon>
        <taxon>Sunxiuqinia</taxon>
    </lineage>
</organism>
<keyword evidence="3" id="KW-1185">Reference proteome</keyword>
<dbReference type="InterPro" id="IPR052754">
    <property type="entry name" value="NTPase_KAP_P-loop"/>
</dbReference>
<dbReference type="PANTHER" id="PTHR22674:SF6">
    <property type="entry name" value="NTPASE KAP FAMILY P-LOOP DOMAIN-CONTAINING PROTEIN 1"/>
    <property type="match status" value="1"/>
</dbReference>
<protein>
    <submittedName>
        <fullName evidence="2">KAP P-loop domain-containing protein</fullName>
    </submittedName>
</protein>
<dbReference type="AlphaFoldDB" id="A0A0L8VE18"/>